<dbReference type="OrthoDB" id="3387554at2"/>
<feature type="transmembrane region" description="Helical" evidence="1">
    <location>
        <begin position="28"/>
        <end position="45"/>
    </location>
</feature>
<evidence type="ECO:0000313" key="2">
    <source>
        <dbReference type="EMBL" id="RKQ88341.1"/>
    </source>
</evidence>
<name>A0A660L2W7_9ACTN</name>
<comment type="caution">
    <text evidence="2">The sequence shown here is derived from an EMBL/GenBank/DDBJ whole genome shotgun (WGS) entry which is preliminary data.</text>
</comment>
<accession>A0A660L2W7</accession>
<dbReference type="RefSeq" id="WP_121257776.1">
    <property type="nucleotide sequence ID" value="NZ_RBIL01000002.1"/>
</dbReference>
<gene>
    <name evidence="2" type="ORF">C8N24_6383</name>
</gene>
<organism evidence="2 3">
    <name type="scientific">Solirubrobacter pauli</name>
    <dbReference type="NCBI Taxonomy" id="166793"/>
    <lineage>
        <taxon>Bacteria</taxon>
        <taxon>Bacillati</taxon>
        <taxon>Actinomycetota</taxon>
        <taxon>Thermoleophilia</taxon>
        <taxon>Solirubrobacterales</taxon>
        <taxon>Solirubrobacteraceae</taxon>
        <taxon>Solirubrobacter</taxon>
    </lineage>
</organism>
<proteinExistence type="predicted"/>
<dbReference type="EMBL" id="RBIL01000002">
    <property type="protein sequence ID" value="RKQ88341.1"/>
    <property type="molecule type" value="Genomic_DNA"/>
</dbReference>
<keyword evidence="1" id="KW-0812">Transmembrane</keyword>
<evidence type="ECO:0000256" key="1">
    <source>
        <dbReference type="SAM" id="Phobius"/>
    </source>
</evidence>
<keyword evidence="1" id="KW-1133">Transmembrane helix</keyword>
<evidence type="ECO:0000313" key="3">
    <source>
        <dbReference type="Proteomes" id="UP000278962"/>
    </source>
</evidence>
<reference evidence="2 3" key="1">
    <citation type="submission" date="2018-10" db="EMBL/GenBank/DDBJ databases">
        <title>Genomic Encyclopedia of Archaeal and Bacterial Type Strains, Phase II (KMG-II): from individual species to whole genera.</title>
        <authorList>
            <person name="Goeker M."/>
        </authorList>
    </citation>
    <scope>NUCLEOTIDE SEQUENCE [LARGE SCALE GENOMIC DNA]</scope>
    <source>
        <strain evidence="2 3">DSM 14954</strain>
    </source>
</reference>
<evidence type="ECO:0008006" key="4">
    <source>
        <dbReference type="Google" id="ProtNLM"/>
    </source>
</evidence>
<dbReference type="InterPro" id="IPR047789">
    <property type="entry name" value="CU044_5270-like"/>
</dbReference>
<dbReference type="Proteomes" id="UP000278962">
    <property type="component" value="Unassembled WGS sequence"/>
</dbReference>
<dbReference type="NCBIfam" id="NF038083">
    <property type="entry name" value="CU044_5270_fam"/>
    <property type="match status" value="1"/>
</dbReference>
<protein>
    <recommendedName>
        <fullName evidence="4">CU044_5270 family protein</fullName>
    </recommendedName>
</protein>
<sequence length="309" mass="33174">MPDILDELRVELDTAFARAERPRRRWRLLVPIAALAATAVAVLVLTTRSTPPATAGEVLRAVAAVAQDRPAPVPRDDQYFYVRSRTMGLSMFAGVDPRHEHAVTVVESEREIWSSLERPGRLVARVVERRPLTPADADRVQGPDVAVPGGDGRGGRLGAQHHYLIGGEKLSRAELLAFPTDPQAVYERLRAHIGQGGHSPEGQVFDAIATALREQPAPPALRAALYGALALTPGVTLAGTVTDRVGRSGTAVAFTEVGTRTELIFDPETSMLLGERRVLVDPTKSDIAAPAGTVVGDVAYLERAVVDDR</sequence>
<keyword evidence="3" id="KW-1185">Reference proteome</keyword>
<dbReference type="AlphaFoldDB" id="A0A660L2W7"/>
<keyword evidence="1" id="KW-0472">Membrane</keyword>